<keyword evidence="7" id="KW-1185">Reference proteome</keyword>
<protein>
    <recommendedName>
        <fullName evidence="5">RING-type domain-containing protein</fullName>
    </recommendedName>
</protein>
<dbReference type="AlphaFoldDB" id="A0AAD7XLH8"/>
<dbReference type="SUPFAM" id="SSF57850">
    <property type="entry name" value="RING/U-box"/>
    <property type="match status" value="1"/>
</dbReference>
<sequence>MDCAICLEPIFLRPETVLPCRHRYCTHCLVRLLDLRCPQCRAAFPPIVPRSRPTTPPRTRRAVLLLAALVLCWAARAVFPEEAMVASVLAHTKAFENATLLFLTDPALGRGQDAKYAALLL</sequence>
<evidence type="ECO:0000256" key="3">
    <source>
        <dbReference type="ARBA" id="ARBA00022833"/>
    </source>
</evidence>
<comment type="caution">
    <text evidence="6">The sequence shown here is derived from an EMBL/GenBank/DDBJ whole genome shotgun (WGS) entry which is preliminary data.</text>
</comment>
<dbReference type="PROSITE" id="PS00518">
    <property type="entry name" value="ZF_RING_1"/>
    <property type="match status" value="1"/>
</dbReference>
<dbReference type="SMART" id="SM00184">
    <property type="entry name" value="RING"/>
    <property type="match status" value="1"/>
</dbReference>
<dbReference type="EMBL" id="JAQMWT010000140">
    <property type="protein sequence ID" value="KAJ8609402.1"/>
    <property type="molecule type" value="Genomic_DNA"/>
</dbReference>
<organism evidence="6 7">
    <name type="scientific">Chrysophaeum taylorii</name>
    <dbReference type="NCBI Taxonomy" id="2483200"/>
    <lineage>
        <taxon>Eukaryota</taxon>
        <taxon>Sar</taxon>
        <taxon>Stramenopiles</taxon>
        <taxon>Ochrophyta</taxon>
        <taxon>Pelagophyceae</taxon>
        <taxon>Pelagomonadales</taxon>
        <taxon>Pelagomonadaceae</taxon>
        <taxon>Chrysophaeum</taxon>
    </lineage>
</organism>
<keyword evidence="1" id="KW-0479">Metal-binding</keyword>
<evidence type="ECO:0000256" key="1">
    <source>
        <dbReference type="ARBA" id="ARBA00022723"/>
    </source>
</evidence>
<gene>
    <name evidence="6" type="ORF">CTAYLR_009079</name>
</gene>
<keyword evidence="3" id="KW-0862">Zinc</keyword>
<dbReference type="PROSITE" id="PS50089">
    <property type="entry name" value="ZF_RING_2"/>
    <property type="match status" value="1"/>
</dbReference>
<dbReference type="Gene3D" id="3.30.40.10">
    <property type="entry name" value="Zinc/RING finger domain, C3HC4 (zinc finger)"/>
    <property type="match status" value="1"/>
</dbReference>
<dbReference type="GO" id="GO:0008270">
    <property type="term" value="F:zinc ion binding"/>
    <property type="evidence" value="ECO:0007669"/>
    <property type="project" value="UniProtKB-KW"/>
</dbReference>
<keyword evidence="2 4" id="KW-0863">Zinc-finger</keyword>
<dbReference type="InterPro" id="IPR001841">
    <property type="entry name" value="Znf_RING"/>
</dbReference>
<dbReference type="InterPro" id="IPR013083">
    <property type="entry name" value="Znf_RING/FYVE/PHD"/>
</dbReference>
<reference evidence="6" key="1">
    <citation type="submission" date="2023-01" db="EMBL/GenBank/DDBJ databases">
        <title>Metagenome sequencing of chrysophaentin producing Chrysophaeum taylorii.</title>
        <authorList>
            <person name="Davison J."/>
            <person name="Bewley C."/>
        </authorList>
    </citation>
    <scope>NUCLEOTIDE SEQUENCE</scope>
    <source>
        <strain evidence="6">NIES-1699</strain>
    </source>
</reference>
<evidence type="ECO:0000259" key="5">
    <source>
        <dbReference type="PROSITE" id="PS50089"/>
    </source>
</evidence>
<evidence type="ECO:0000313" key="7">
    <source>
        <dbReference type="Proteomes" id="UP001230188"/>
    </source>
</evidence>
<dbReference type="InterPro" id="IPR017907">
    <property type="entry name" value="Znf_RING_CS"/>
</dbReference>
<evidence type="ECO:0000256" key="2">
    <source>
        <dbReference type="ARBA" id="ARBA00022771"/>
    </source>
</evidence>
<name>A0AAD7XLH8_9STRA</name>
<evidence type="ECO:0000313" key="6">
    <source>
        <dbReference type="EMBL" id="KAJ8609402.1"/>
    </source>
</evidence>
<dbReference type="Proteomes" id="UP001230188">
    <property type="component" value="Unassembled WGS sequence"/>
</dbReference>
<feature type="domain" description="RING-type" evidence="5">
    <location>
        <begin position="3"/>
        <end position="41"/>
    </location>
</feature>
<proteinExistence type="predicted"/>
<accession>A0AAD7XLH8</accession>
<dbReference type="Pfam" id="PF13639">
    <property type="entry name" value="zf-RING_2"/>
    <property type="match status" value="1"/>
</dbReference>
<evidence type="ECO:0000256" key="4">
    <source>
        <dbReference type="PROSITE-ProRule" id="PRU00175"/>
    </source>
</evidence>